<name>A0A0M2KID2_9GAMM</name>
<dbReference type="GO" id="GO:0009289">
    <property type="term" value="C:pilus"/>
    <property type="evidence" value="ECO:0007669"/>
    <property type="project" value="InterPro"/>
</dbReference>
<dbReference type="InterPro" id="IPR050263">
    <property type="entry name" value="Bact_Fimbrial_Adh_Pro"/>
</dbReference>
<dbReference type="InterPro" id="IPR000259">
    <property type="entry name" value="Adhesion_dom_fimbrial"/>
</dbReference>
<evidence type="ECO:0000313" key="3">
    <source>
        <dbReference type="EMBL" id="KKF36776.1"/>
    </source>
</evidence>
<dbReference type="PATRIC" id="fig|65700.7.peg.4319"/>
<dbReference type="SUPFAM" id="SSF49401">
    <property type="entry name" value="Bacterial adhesins"/>
    <property type="match status" value="1"/>
</dbReference>
<dbReference type="InterPro" id="IPR036937">
    <property type="entry name" value="Adhesion_dom_fimbrial_sf"/>
</dbReference>
<evidence type="ECO:0000313" key="4">
    <source>
        <dbReference type="Proteomes" id="UP000033924"/>
    </source>
</evidence>
<dbReference type="Proteomes" id="UP000033924">
    <property type="component" value="Unassembled WGS sequence"/>
</dbReference>
<feature type="domain" description="Fimbrial-type adhesion" evidence="2">
    <location>
        <begin position="28"/>
        <end position="182"/>
    </location>
</feature>
<dbReference type="PANTHER" id="PTHR33420:SF10">
    <property type="entry name" value="FIMBRIAE MAJOR SUBUNIT"/>
    <property type="match status" value="1"/>
</dbReference>
<sequence length="183" mass="18759">MRNFNVAVCVLTLGMAVSAQAVTQGTVEFDGKLITETCSIDTDSQAIIVNLPTLSTQTLSDAGAVGGSRSFDIKVSDCPTGEGAAITKVAAHFEAIGGTGVNSVTGNLTNAYTGTEPKATNVEVRLFDADGATQLALGNTGTAFSIDSKAGTATMRYYGAYYATGATTPGKVYAKAQYTLAYP</sequence>
<protein>
    <submittedName>
        <fullName evidence="3">F17 fimbrial protein</fullName>
    </submittedName>
</protein>
<keyword evidence="1" id="KW-0732">Signal</keyword>
<dbReference type="RefSeq" id="WP_016191459.1">
    <property type="nucleotide sequence ID" value="NZ_CP089932.1"/>
</dbReference>
<feature type="chain" id="PRO_5005635647" evidence="1">
    <location>
        <begin position="22"/>
        <end position="183"/>
    </location>
</feature>
<feature type="signal peptide" evidence="1">
    <location>
        <begin position="1"/>
        <end position="21"/>
    </location>
</feature>
<reference evidence="3 4" key="1">
    <citation type="submission" date="2015-01" db="EMBL/GenBank/DDBJ databases">
        <title>Erwinia tracheiphila.</title>
        <authorList>
            <person name="Shapiro L.R."/>
        </authorList>
    </citation>
    <scope>NUCLEOTIDE SEQUENCE [LARGE SCALE GENOMIC DNA]</scope>
    <source>
        <strain evidence="3 4">BuffGH</strain>
    </source>
</reference>
<gene>
    <name evidence="3" type="ORF">SY86_17240</name>
</gene>
<dbReference type="InterPro" id="IPR008966">
    <property type="entry name" value="Adhesion_dom_sf"/>
</dbReference>
<comment type="caution">
    <text evidence="3">The sequence shown here is derived from an EMBL/GenBank/DDBJ whole genome shotgun (WGS) entry which is preliminary data.</text>
</comment>
<keyword evidence="4" id="KW-1185">Reference proteome</keyword>
<dbReference type="EMBL" id="JXNU01000003">
    <property type="protein sequence ID" value="KKF36776.1"/>
    <property type="molecule type" value="Genomic_DNA"/>
</dbReference>
<dbReference type="AlphaFoldDB" id="A0A0M2KID2"/>
<dbReference type="Pfam" id="PF00419">
    <property type="entry name" value="Fimbrial"/>
    <property type="match status" value="1"/>
</dbReference>
<proteinExistence type="predicted"/>
<organism evidence="3 4">
    <name type="scientific">Erwinia tracheiphila</name>
    <dbReference type="NCBI Taxonomy" id="65700"/>
    <lineage>
        <taxon>Bacteria</taxon>
        <taxon>Pseudomonadati</taxon>
        <taxon>Pseudomonadota</taxon>
        <taxon>Gammaproteobacteria</taxon>
        <taxon>Enterobacterales</taxon>
        <taxon>Erwiniaceae</taxon>
        <taxon>Erwinia</taxon>
    </lineage>
</organism>
<accession>A0A0M2KID2</accession>
<dbReference type="PANTHER" id="PTHR33420">
    <property type="entry name" value="FIMBRIAL SUBUNIT ELFA-RELATED"/>
    <property type="match status" value="1"/>
</dbReference>
<evidence type="ECO:0000259" key="2">
    <source>
        <dbReference type="Pfam" id="PF00419"/>
    </source>
</evidence>
<dbReference type="Gene3D" id="2.60.40.1090">
    <property type="entry name" value="Fimbrial-type adhesion domain"/>
    <property type="match status" value="1"/>
</dbReference>
<evidence type="ECO:0000256" key="1">
    <source>
        <dbReference type="SAM" id="SignalP"/>
    </source>
</evidence>
<dbReference type="STRING" id="65700.SY86_17240"/>
<dbReference type="GO" id="GO:0043709">
    <property type="term" value="P:cell adhesion involved in single-species biofilm formation"/>
    <property type="evidence" value="ECO:0007669"/>
    <property type="project" value="TreeGrafter"/>
</dbReference>